<dbReference type="Gene3D" id="2.40.50.90">
    <property type="match status" value="1"/>
</dbReference>
<evidence type="ECO:0000313" key="2">
    <source>
        <dbReference type="EMBL" id="EPE37189.1"/>
    </source>
</evidence>
<protein>
    <submittedName>
        <fullName evidence="2">Putative nuclease</fullName>
    </submittedName>
</protein>
<accession>S3DJ69</accession>
<feature type="domain" description="TNase-like" evidence="1">
    <location>
        <begin position="34"/>
        <end position="146"/>
    </location>
</feature>
<dbReference type="SUPFAM" id="SSF50199">
    <property type="entry name" value="Staphylococcal nuclease"/>
    <property type="match status" value="1"/>
</dbReference>
<dbReference type="PROSITE" id="PS50830">
    <property type="entry name" value="TNASE_3"/>
    <property type="match status" value="1"/>
</dbReference>
<reference evidence="2 3" key="1">
    <citation type="journal article" date="2014" name="Environ. Microbiol.">
        <title>Genomic signatures of obligate host dependence in the luminous bacterial symbiont of a vertebrate.</title>
        <authorList>
            <person name="Hendry T.A."/>
            <person name="de Wet J.R."/>
            <person name="Dunlap P.V."/>
        </authorList>
    </citation>
    <scope>NUCLEOTIDE SEQUENCE [LARGE SCALE GENOMIC DNA]</scope>
    <source>
        <strain evidence="2 3">Akat1</strain>
        <plasmid evidence="2">pPK001</plasmid>
    </source>
</reference>
<keyword evidence="3" id="KW-1185">Reference proteome</keyword>
<proteinExistence type="predicted"/>
<dbReference type="SMART" id="SM00318">
    <property type="entry name" value="SNc"/>
    <property type="match status" value="1"/>
</dbReference>
<organism evidence="2 3">
    <name type="scientific">Candidatus Photodesmus katoptron Akat1</name>
    <dbReference type="NCBI Taxonomy" id="1236703"/>
    <lineage>
        <taxon>Bacteria</taxon>
        <taxon>Pseudomonadati</taxon>
        <taxon>Pseudomonadota</taxon>
        <taxon>Gammaproteobacteria</taxon>
        <taxon>Vibrionales</taxon>
        <taxon>Vibrionaceae</taxon>
        <taxon>Candidatus Photodesmus</taxon>
    </lineage>
</organism>
<dbReference type="EMBL" id="AMSD01000003">
    <property type="protein sequence ID" value="EPE37189.1"/>
    <property type="molecule type" value="Genomic_DNA"/>
</dbReference>
<evidence type="ECO:0000259" key="1">
    <source>
        <dbReference type="PROSITE" id="PS50830"/>
    </source>
</evidence>
<dbReference type="RefSeq" id="WP_016504207.1">
    <property type="nucleotide sequence ID" value="NZ_AMSD01000003.1"/>
</dbReference>
<dbReference type="Proteomes" id="UP000053688">
    <property type="component" value="Unassembled WGS sequence"/>
</dbReference>
<comment type="caution">
    <text evidence="2">The sequence shown here is derived from an EMBL/GenBank/DDBJ whole genome shotgun (WGS) entry which is preliminary data.</text>
</comment>
<dbReference type="AlphaFoldDB" id="S3DJ69"/>
<name>S3DJ69_9GAMM</name>
<dbReference type="Pfam" id="PF00565">
    <property type="entry name" value="SNase"/>
    <property type="match status" value="1"/>
</dbReference>
<evidence type="ECO:0000313" key="3">
    <source>
        <dbReference type="Proteomes" id="UP000053688"/>
    </source>
</evidence>
<dbReference type="eggNOG" id="COG1525">
    <property type="taxonomic scope" value="Bacteria"/>
</dbReference>
<keyword evidence="2" id="KW-0614">Plasmid</keyword>
<gene>
    <name evidence="2" type="ORF">O1U_0017</name>
</gene>
<geneLocation type="plasmid" evidence="2">
    <name>pPK001</name>
</geneLocation>
<sequence>MSIKIIALIIVLLFNNNVFAKKNETYGTLKITEITSVFDGDTFRANIHNVHSLIGNKIPIRVAGIDTPEIRGKCKKEKTLAKLAKQFTVNFLNSKDIIELRNVKRGKYFRIVADVYVGNKNLSEYLIHSGLAVYYDGGVKSKNWCL</sequence>
<dbReference type="InterPro" id="IPR016071">
    <property type="entry name" value="Staphylococal_nuclease_OB-fold"/>
</dbReference>
<dbReference type="InterPro" id="IPR035437">
    <property type="entry name" value="SNase_OB-fold_sf"/>
</dbReference>